<protein>
    <submittedName>
        <fullName evidence="1">Enamine deaminase RidA (YjgF/YER057c/UK114 family)</fullName>
    </submittedName>
</protein>
<comment type="caution">
    <text evidence="1">The sequence shown here is derived from an EMBL/GenBank/DDBJ whole genome shotgun (WGS) entry which is preliminary data.</text>
</comment>
<reference evidence="2" key="1">
    <citation type="submission" date="2023-07" db="EMBL/GenBank/DDBJ databases">
        <title>Genome sequencing of Purple Non-Sulfur Bacteria from various extreme environments.</title>
        <authorList>
            <person name="Mayer M."/>
        </authorList>
    </citation>
    <scope>NUCLEOTIDE SEQUENCE [LARGE SCALE GENOMIC DNA]</scope>
    <source>
        <strain evidence="2">DSM 17935</strain>
    </source>
</reference>
<dbReference type="SUPFAM" id="SSF55298">
    <property type="entry name" value="YjgF-like"/>
    <property type="match status" value="1"/>
</dbReference>
<dbReference type="Gene3D" id="3.30.1330.40">
    <property type="entry name" value="RutC-like"/>
    <property type="match status" value="1"/>
</dbReference>
<dbReference type="PANTHER" id="PTHR43857">
    <property type="entry name" value="BLR7761 PROTEIN"/>
    <property type="match status" value="1"/>
</dbReference>
<gene>
    <name evidence="1" type="ORF">M2319_000419</name>
</gene>
<dbReference type="Pfam" id="PF01042">
    <property type="entry name" value="Ribonuc_L-PSP"/>
    <property type="match status" value="1"/>
</dbReference>
<dbReference type="CDD" id="cd06154">
    <property type="entry name" value="YjgF_YER057c_UK114_like_6"/>
    <property type="match status" value="1"/>
</dbReference>
<evidence type="ECO:0000313" key="1">
    <source>
        <dbReference type="EMBL" id="MCW2306103.1"/>
    </source>
</evidence>
<name>A0ABT3H6T3_9HYPH</name>
<proteinExistence type="predicted"/>
<accession>A0ABT3H6T3</accession>
<organism evidence="1 2">
    <name type="scientific">Rhodobium gokarnense</name>
    <dbReference type="NCBI Taxonomy" id="364296"/>
    <lineage>
        <taxon>Bacteria</taxon>
        <taxon>Pseudomonadati</taxon>
        <taxon>Pseudomonadota</taxon>
        <taxon>Alphaproteobacteria</taxon>
        <taxon>Hyphomicrobiales</taxon>
        <taxon>Rhodobiaceae</taxon>
        <taxon>Rhodobium</taxon>
    </lineage>
</organism>
<dbReference type="PANTHER" id="PTHR43857:SF1">
    <property type="entry name" value="YJGH FAMILY PROTEIN"/>
    <property type="match status" value="1"/>
</dbReference>
<dbReference type="InterPro" id="IPR035959">
    <property type="entry name" value="RutC-like_sf"/>
</dbReference>
<dbReference type="InterPro" id="IPR006175">
    <property type="entry name" value="YjgF/YER057c/UK114"/>
</dbReference>
<sequence>MTAKRQNISSGSKFEEAFGYSRAVKVGETVYISGTIGMNFATGEVSPDPVEQLRQVIRNIEPALKEAGASLKDVVQITTYVTAPEVFQAIGPELGKIFGDIRPTNAALVVEFPVPDVTVEISATAVIGCGS</sequence>
<keyword evidence="2" id="KW-1185">Reference proteome</keyword>
<dbReference type="RefSeq" id="WP_264599771.1">
    <property type="nucleotide sequence ID" value="NZ_JAOQNS010000001.1"/>
</dbReference>
<dbReference type="Proteomes" id="UP001209755">
    <property type="component" value="Unassembled WGS sequence"/>
</dbReference>
<evidence type="ECO:0000313" key="2">
    <source>
        <dbReference type="Proteomes" id="UP001209755"/>
    </source>
</evidence>
<dbReference type="EMBL" id="JAOQNS010000001">
    <property type="protein sequence ID" value="MCW2306103.1"/>
    <property type="molecule type" value="Genomic_DNA"/>
</dbReference>